<dbReference type="InterPro" id="IPR042109">
    <property type="entry name" value="Adenylosuccinate_synth_dom1"/>
</dbReference>
<keyword evidence="12" id="KW-1185">Reference proteome</keyword>
<dbReference type="InterPro" id="IPR042111">
    <property type="entry name" value="Adenylosuccinate_synth_dom3"/>
</dbReference>
<feature type="binding site" evidence="8">
    <location>
        <begin position="42"/>
        <end position="44"/>
    </location>
    <ligand>
        <name>GTP</name>
        <dbReference type="ChEBI" id="CHEBI:37565"/>
    </ligand>
</feature>
<name>H0UL27_9BACT</name>
<feature type="binding site" evidence="8">
    <location>
        <begin position="302"/>
        <end position="308"/>
    </location>
    <ligand>
        <name>substrate</name>
    </ligand>
</feature>
<dbReference type="HAMAP" id="MF_00011">
    <property type="entry name" value="Adenylosucc_synth"/>
    <property type="match status" value="1"/>
</dbReference>
<feature type="active site" description="Proton acceptor" evidence="8">
    <location>
        <position position="15"/>
    </location>
</feature>
<feature type="binding site" evidence="8">
    <location>
        <begin position="14"/>
        <end position="20"/>
    </location>
    <ligand>
        <name>GTP</name>
        <dbReference type="ChEBI" id="CHEBI:37565"/>
    </ligand>
</feature>
<dbReference type="NCBIfam" id="TIGR00184">
    <property type="entry name" value="purA"/>
    <property type="match status" value="1"/>
</dbReference>
<dbReference type="PANTHER" id="PTHR11846">
    <property type="entry name" value="ADENYLOSUCCINATE SYNTHETASE"/>
    <property type="match status" value="1"/>
</dbReference>
<keyword evidence="4 8" id="KW-0547">Nucleotide-binding</keyword>
<sequence>MKGSVIALIGAQWGDEGKGRIVDSLGAGVDVFARFQGGANAGHTVIVGKEKYVFHLLPSGMLYAGKTCVIGSGVVFDPDTFEEEITALNKKGMDRARLVISRACQVVMPYHKLLDQAQEKRRESTGHKIGTTGRGIGPCYVDKYARTGIRVEDLLDPDLLRTKLESALDEKNLLLTRVYDQHPLPFDELYEKALSWGRRLKAYVADASYEVNEALNDGQTVLLEGAQGTLLDVDYGTYPMVTSSHTVAGFGPVSLGISPASVSRVIGVVKAYATRVGSGPFPTEDTGEGGDALRAGGGEYGATTGRPRRCGWLDLVALRYAVRINGITELALTKLDVLSSFDTIRYCNGYTAGDGEAPVQFPASEAGLSRVQPVYSQVPGWKTDISAARTLNDLPQAARDYVALIEKVAGVPVTMIGVGSERDQYISVKK</sequence>
<comment type="pathway">
    <text evidence="8 10">Purine metabolism; AMP biosynthesis via de novo pathway; AMP from IMP: step 1/2.</text>
</comment>
<keyword evidence="8" id="KW-0963">Cytoplasm</keyword>
<feature type="binding site" description="in other chain" evidence="8">
    <location>
        <position position="132"/>
    </location>
    <ligand>
        <name>IMP</name>
        <dbReference type="ChEBI" id="CHEBI:58053"/>
        <note>ligand shared between dimeric partners</note>
    </ligand>
</feature>
<comment type="subunit">
    <text evidence="1 8">Homodimer.</text>
</comment>
<dbReference type="Gene3D" id="3.90.170.10">
    <property type="entry name" value="Adenylosuccinate Synthetase, subunit A, domain 3"/>
    <property type="match status" value="1"/>
</dbReference>
<dbReference type="InterPro" id="IPR027417">
    <property type="entry name" value="P-loop_NTPase"/>
</dbReference>
<evidence type="ECO:0000256" key="7">
    <source>
        <dbReference type="ARBA" id="ARBA00023134"/>
    </source>
</evidence>
<feature type="binding site" evidence="8">
    <location>
        <begin position="417"/>
        <end position="419"/>
    </location>
    <ligand>
        <name>GTP</name>
        <dbReference type="ChEBI" id="CHEBI:37565"/>
    </ligand>
</feature>
<evidence type="ECO:0000256" key="8">
    <source>
        <dbReference type="HAMAP-Rule" id="MF_00011"/>
    </source>
</evidence>
<dbReference type="Gene3D" id="3.40.440.10">
    <property type="entry name" value="Adenylosuccinate Synthetase, subunit A, domain 1"/>
    <property type="match status" value="1"/>
</dbReference>
<organism evidence="11 12">
    <name type="scientific">Jonquetella anthropi DSM 22815</name>
    <dbReference type="NCBI Taxonomy" id="885272"/>
    <lineage>
        <taxon>Bacteria</taxon>
        <taxon>Thermotogati</taxon>
        <taxon>Synergistota</taxon>
        <taxon>Synergistia</taxon>
        <taxon>Synergistales</taxon>
        <taxon>Dethiosulfovibrionaceae</taxon>
        <taxon>Jonquetella</taxon>
    </lineage>
</organism>
<feature type="active site" description="Proton donor" evidence="8">
    <location>
        <position position="43"/>
    </location>
</feature>
<dbReference type="EMBL" id="CM001376">
    <property type="protein sequence ID" value="EHM13386.1"/>
    <property type="molecule type" value="Genomic_DNA"/>
</dbReference>
<dbReference type="SMART" id="SM00788">
    <property type="entry name" value="Adenylsucc_synt"/>
    <property type="match status" value="1"/>
</dbReference>
<feature type="binding site" description="in other chain" evidence="8">
    <location>
        <position position="242"/>
    </location>
    <ligand>
        <name>IMP</name>
        <dbReference type="ChEBI" id="CHEBI:58053"/>
        <note>ligand shared between dimeric partners</note>
    </ligand>
</feature>
<accession>H0UL27</accession>
<keyword evidence="6 8" id="KW-0460">Magnesium</keyword>
<comment type="similarity">
    <text evidence="8 10">Belongs to the adenylosuccinate synthetase family.</text>
</comment>
<dbReference type="NCBIfam" id="NF002223">
    <property type="entry name" value="PRK01117.1"/>
    <property type="match status" value="1"/>
</dbReference>
<dbReference type="Proteomes" id="UP000003806">
    <property type="component" value="Chromosome"/>
</dbReference>
<evidence type="ECO:0000256" key="6">
    <source>
        <dbReference type="ARBA" id="ARBA00022842"/>
    </source>
</evidence>
<evidence type="ECO:0000256" key="5">
    <source>
        <dbReference type="ARBA" id="ARBA00022755"/>
    </source>
</evidence>
<dbReference type="InterPro" id="IPR001114">
    <property type="entry name" value="Adenylosuccinate_synthetase"/>
</dbReference>
<dbReference type="FunFam" id="1.10.300.10:FF:000001">
    <property type="entry name" value="Adenylosuccinate synthetase"/>
    <property type="match status" value="1"/>
</dbReference>
<feature type="binding site" description="in other chain" evidence="8">
    <location>
        <position position="306"/>
    </location>
    <ligand>
        <name>IMP</name>
        <dbReference type="ChEBI" id="CHEBI:58053"/>
        <note>ligand shared between dimeric partners</note>
    </ligand>
</feature>
<dbReference type="InterPro" id="IPR033128">
    <property type="entry name" value="Adenylosuccin_syn_Lys_AS"/>
</dbReference>
<dbReference type="GO" id="GO:0044208">
    <property type="term" value="P:'de novo' AMP biosynthetic process"/>
    <property type="evidence" value="ECO:0007669"/>
    <property type="project" value="UniProtKB-UniRule"/>
</dbReference>
<dbReference type="PROSITE" id="PS01266">
    <property type="entry name" value="ADENYLOSUCCIN_SYN_1"/>
    <property type="match status" value="1"/>
</dbReference>
<dbReference type="eggNOG" id="COG0104">
    <property type="taxonomic scope" value="Bacteria"/>
</dbReference>
<keyword evidence="7 8" id="KW-0342">GTP-binding</keyword>
<dbReference type="GO" id="GO:0004019">
    <property type="term" value="F:adenylosuccinate synthase activity"/>
    <property type="evidence" value="ECO:0007669"/>
    <property type="project" value="UniProtKB-UniRule"/>
</dbReference>
<dbReference type="HOGENOM" id="CLU_029848_0_0_0"/>
<comment type="cofactor">
    <cofactor evidence="8">
        <name>Mg(2+)</name>
        <dbReference type="ChEBI" id="CHEBI:18420"/>
    </cofactor>
    <text evidence="8">Binds 1 Mg(2+) ion per subunit.</text>
</comment>
<proteinExistence type="inferred from homology"/>
<evidence type="ECO:0000313" key="12">
    <source>
        <dbReference type="Proteomes" id="UP000003806"/>
    </source>
</evidence>
<dbReference type="InterPro" id="IPR018220">
    <property type="entry name" value="Adenylosuccin_syn_GTP-bd"/>
</dbReference>
<dbReference type="Pfam" id="PF00709">
    <property type="entry name" value="Adenylsucc_synt"/>
    <property type="match status" value="1"/>
</dbReference>
<reference evidence="11 12" key="1">
    <citation type="submission" date="2011-11" db="EMBL/GenBank/DDBJ databases">
        <title>The Noncontiguous Finished genome of Jonquetella anthropi DSM 22815.</title>
        <authorList>
            <consortium name="US DOE Joint Genome Institute (JGI-PGF)"/>
            <person name="Lucas S."/>
            <person name="Copeland A."/>
            <person name="Lapidus A."/>
            <person name="Glavina del Rio T."/>
            <person name="Dalin E."/>
            <person name="Tice H."/>
            <person name="Bruce D."/>
            <person name="Goodwin L."/>
            <person name="Pitluck S."/>
            <person name="Peters L."/>
            <person name="Mikhailova N."/>
            <person name="Held B."/>
            <person name="Kyrpides N."/>
            <person name="Mavromatis K."/>
            <person name="Ivanova N."/>
            <person name="Markowitz V."/>
            <person name="Cheng J.-F."/>
            <person name="Hugenholtz P."/>
            <person name="Woyke T."/>
            <person name="Wu D."/>
            <person name="Gronow S."/>
            <person name="Wellnitz S."/>
            <person name="Brambilla E."/>
            <person name="Klenk H.-P."/>
            <person name="Eisen J.A."/>
        </authorList>
    </citation>
    <scope>NUCLEOTIDE SEQUENCE [LARGE SCALE GENOMIC DNA]</scope>
    <source>
        <strain evidence="11 12">DSM 22815</strain>
    </source>
</reference>
<feature type="binding site" evidence="8">
    <location>
        <position position="308"/>
    </location>
    <ligand>
        <name>GTP</name>
        <dbReference type="ChEBI" id="CHEBI:37565"/>
    </ligand>
</feature>
<dbReference type="UniPathway" id="UPA00075">
    <property type="reaction ID" value="UER00335"/>
</dbReference>
<keyword evidence="5 8" id="KW-0658">Purine biosynthesis</keyword>
<evidence type="ECO:0000256" key="3">
    <source>
        <dbReference type="ARBA" id="ARBA00022723"/>
    </source>
</evidence>
<dbReference type="FunFam" id="3.90.170.10:FF:000001">
    <property type="entry name" value="Adenylosuccinate synthetase"/>
    <property type="match status" value="1"/>
</dbReference>
<keyword evidence="2 8" id="KW-0436">Ligase</keyword>
<dbReference type="GO" id="GO:0000287">
    <property type="term" value="F:magnesium ion binding"/>
    <property type="evidence" value="ECO:0007669"/>
    <property type="project" value="UniProtKB-UniRule"/>
</dbReference>
<dbReference type="GO" id="GO:0005737">
    <property type="term" value="C:cytoplasm"/>
    <property type="evidence" value="ECO:0007669"/>
    <property type="project" value="UniProtKB-SubCell"/>
</dbReference>
<protein>
    <recommendedName>
        <fullName evidence="8 10">Adenylosuccinate synthetase</fullName>
        <shortName evidence="8">AMPSase</shortName>
        <shortName evidence="8">AdSS</shortName>
        <ecNumber evidence="8 10">6.3.4.4</ecNumber>
    </recommendedName>
    <alternativeName>
        <fullName evidence="8">IMP--aspartate ligase</fullName>
    </alternativeName>
</protein>
<evidence type="ECO:0000256" key="2">
    <source>
        <dbReference type="ARBA" id="ARBA00022598"/>
    </source>
</evidence>
<dbReference type="AlphaFoldDB" id="H0UL27"/>
<feature type="binding site" evidence="8">
    <location>
        <position position="15"/>
    </location>
    <ligand>
        <name>Mg(2+)</name>
        <dbReference type="ChEBI" id="CHEBI:18420"/>
    </ligand>
</feature>
<dbReference type="RefSeq" id="WP_008521460.1">
    <property type="nucleotide sequence ID" value="NZ_CM001376.1"/>
</dbReference>
<feature type="active site" evidence="9">
    <location>
        <position position="143"/>
    </location>
</feature>
<comment type="catalytic activity">
    <reaction evidence="8 10">
        <text>IMP + L-aspartate + GTP = N(6)-(1,2-dicarboxyethyl)-AMP + GDP + phosphate + 2 H(+)</text>
        <dbReference type="Rhea" id="RHEA:15753"/>
        <dbReference type="ChEBI" id="CHEBI:15378"/>
        <dbReference type="ChEBI" id="CHEBI:29991"/>
        <dbReference type="ChEBI" id="CHEBI:37565"/>
        <dbReference type="ChEBI" id="CHEBI:43474"/>
        <dbReference type="ChEBI" id="CHEBI:57567"/>
        <dbReference type="ChEBI" id="CHEBI:58053"/>
        <dbReference type="ChEBI" id="CHEBI:58189"/>
        <dbReference type="EC" id="6.3.4.4"/>
    </reaction>
</comment>
<feature type="binding site" evidence="8">
    <location>
        <position position="42"/>
    </location>
    <ligand>
        <name>Mg(2+)</name>
        <dbReference type="ChEBI" id="CHEBI:18420"/>
    </ligand>
</feature>
<dbReference type="CDD" id="cd03108">
    <property type="entry name" value="AdSS"/>
    <property type="match status" value="1"/>
</dbReference>
<evidence type="ECO:0000256" key="10">
    <source>
        <dbReference type="RuleBase" id="RU000520"/>
    </source>
</evidence>
<evidence type="ECO:0000313" key="11">
    <source>
        <dbReference type="EMBL" id="EHM13386.1"/>
    </source>
</evidence>
<feature type="binding site" description="in other chain" evidence="8">
    <location>
        <begin position="40"/>
        <end position="43"/>
    </location>
    <ligand>
        <name>IMP</name>
        <dbReference type="ChEBI" id="CHEBI:58053"/>
        <note>ligand shared between dimeric partners</note>
    </ligand>
</feature>
<comment type="subcellular location">
    <subcellularLocation>
        <location evidence="8">Cytoplasm</location>
    </subcellularLocation>
</comment>
<dbReference type="STRING" id="885272.JonanDRAFT_1015"/>
<keyword evidence="3 8" id="KW-0479">Metal-binding</keyword>
<dbReference type="GO" id="GO:0005525">
    <property type="term" value="F:GTP binding"/>
    <property type="evidence" value="ECO:0007669"/>
    <property type="project" value="UniProtKB-UniRule"/>
</dbReference>
<gene>
    <name evidence="8" type="primary">purA</name>
    <name evidence="11" type="ORF">JonanDRAFT_1015</name>
</gene>
<feature type="binding site" evidence="8">
    <location>
        <position position="146"/>
    </location>
    <ligand>
        <name>IMP</name>
        <dbReference type="ChEBI" id="CHEBI:58053"/>
        <note>ligand shared between dimeric partners</note>
    </ligand>
</feature>
<dbReference type="Gene3D" id="1.10.300.10">
    <property type="entry name" value="Adenylosuccinate Synthetase, subunit A, domain 2"/>
    <property type="match status" value="1"/>
</dbReference>
<evidence type="ECO:0000256" key="1">
    <source>
        <dbReference type="ARBA" id="ARBA00011738"/>
    </source>
</evidence>
<dbReference type="PANTHER" id="PTHR11846:SF0">
    <property type="entry name" value="ADENYLOSUCCINATE SYNTHETASE"/>
    <property type="match status" value="1"/>
</dbReference>
<evidence type="ECO:0000256" key="9">
    <source>
        <dbReference type="PROSITE-ProRule" id="PRU10134"/>
    </source>
</evidence>
<dbReference type="SUPFAM" id="SSF52540">
    <property type="entry name" value="P-loop containing nucleoside triphosphate hydrolases"/>
    <property type="match status" value="1"/>
</dbReference>
<feature type="binding site" evidence="8">
    <location>
        <begin position="334"/>
        <end position="336"/>
    </location>
    <ligand>
        <name>GTP</name>
        <dbReference type="ChEBI" id="CHEBI:37565"/>
    </ligand>
</feature>
<evidence type="ECO:0000256" key="4">
    <source>
        <dbReference type="ARBA" id="ARBA00022741"/>
    </source>
</evidence>
<feature type="binding site" description="in other chain" evidence="8">
    <location>
        <begin position="15"/>
        <end position="18"/>
    </location>
    <ligand>
        <name>IMP</name>
        <dbReference type="ChEBI" id="CHEBI:58053"/>
        <note>ligand shared between dimeric partners</note>
    </ligand>
</feature>
<dbReference type="PROSITE" id="PS00513">
    <property type="entry name" value="ADENYLOSUCCIN_SYN_2"/>
    <property type="match status" value="1"/>
</dbReference>
<comment type="function">
    <text evidence="8">Plays an important role in the de novo pathway of purine nucleotide biosynthesis. Catalyzes the first committed step in the biosynthesis of AMP from IMP.</text>
</comment>
<dbReference type="InterPro" id="IPR042110">
    <property type="entry name" value="Adenylosuccinate_synth_dom2"/>
</dbReference>
<dbReference type="GO" id="GO:0046040">
    <property type="term" value="P:IMP metabolic process"/>
    <property type="evidence" value="ECO:0007669"/>
    <property type="project" value="TreeGrafter"/>
</dbReference>
<dbReference type="OrthoDB" id="9807553at2"/>
<feature type="binding site" description="in other chain" evidence="8">
    <location>
        <position position="227"/>
    </location>
    <ligand>
        <name>IMP</name>
        <dbReference type="ChEBI" id="CHEBI:58053"/>
        <note>ligand shared between dimeric partners</note>
    </ligand>
</feature>
<dbReference type="EC" id="6.3.4.4" evidence="8 10"/>